<proteinExistence type="predicted"/>
<protein>
    <submittedName>
        <fullName evidence="1 3">Uncharacterized protein</fullName>
    </submittedName>
</protein>
<dbReference type="WBParaSite" id="BTMF_0000412501-mRNA-1">
    <property type="protein sequence ID" value="BTMF_0000412501-mRNA-1"/>
    <property type="gene ID" value="BTMF_0000412501"/>
</dbReference>
<evidence type="ECO:0000313" key="2">
    <source>
        <dbReference type="Proteomes" id="UP000280834"/>
    </source>
</evidence>
<sequence length="36" mass="4263">MCDCRFITIIAAQLLNRRRLFSLHLSQTFELTHLNS</sequence>
<dbReference type="Proteomes" id="UP000280834">
    <property type="component" value="Unassembled WGS sequence"/>
</dbReference>
<keyword evidence="2" id="KW-1185">Reference proteome</keyword>
<gene>
    <name evidence="1" type="ORF">BTMF_LOCUS3428</name>
</gene>
<name>A0A0R3QCP5_9BILA</name>
<organism evidence="3">
    <name type="scientific">Brugia timori</name>
    <dbReference type="NCBI Taxonomy" id="42155"/>
    <lineage>
        <taxon>Eukaryota</taxon>
        <taxon>Metazoa</taxon>
        <taxon>Ecdysozoa</taxon>
        <taxon>Nematoda</taxon>
        <taxon>Chromadorea</taxon>
        <taxon>Rhabditida</taxon>
        <taxon>Spirurina</taxon>
        <taxon>Spiruromorpha</taxon>
        <taxon>Filarioidea</taxon>
        <taxon>Onchocercidae</taxon>
        <taxon>Brugia</taxon>
    </lineage>
</organism>
<evidence type="ECO:0000313" key="3">
    <source>
        <dbReference type="WBParaSite" id="BTMF_0000412501-mRNA-1"/>
    </source>
</evidence>
<reference evidence="1 2" key="2">
    <citation type="submission" date="2018-11" db="EMBL/GenBank/DDBJ databases">
        <authorList>
            <consortium name="Pathogen Informatics"/>
        </authorList>
    </citation>
    <scope>NUCLEOTIDE SEQUENCE [LARGE SCALE GENOMIC DNA]</scope>
</reference>
<evidence type="ECO:0000313" key="1">
    <source>
        <dbReference type="EMBL" id="VDO14766.1"/>
    </source>
</evidence>
<accession>A0A0R3QCP5</accession>
<dbReference type="EMBL" id="UZAG01003085">
    <property type="protein sequence ID" value="VDO14766.1"/>
    <property type="molecule type" value="Genomic_DNA"/>
</dbReference>
<dbReference type="AlphaFoldDB" id="A0A0R3QCP5"/>
<reference evidence="3" key="1">
    <citation type="submission" date="2017-02" db="UniProtKB">
        <authorList>
            <consortium name="WormBaseParasite"/>
        </authorList>
    </citation>
    <scope>IDENTIFICATION</scope>
</reference>